<keyword evidence="7" id="KW-0067">ATP-binding</keyword>
<gene>
    <name evidence="13" type="ORF">AB5J58_43675</name>
</gene>
<feature type="transmembrane region" description="Helical" evidence="10">
    <location>
        <begin position="128"/>
        <end position="148"/>
    </location>
</feature>
<dbReference type="InterPro" id="IPR050482">
    <property type="entry name" value="Sensor_HK_TwoCompSys"/>
</dbReference>
<comment type="catalytic activity">
    <reaction evidence="1">
        <text>ATP + protein L-histidine = ADP + protein N-phospho-L-histidine.</text>
        <dbReference type="EC" id="2.7.13.3"/>
    </reaction>
</comment>
<dbReference type="EMBL" id="CP163431">
    <property type="protein sequence ID" value="XDQ06669.1"/>
    <property type="molecule type" value="Genomic_DNA"/>
</dbReference>
<dbReference type="SUPFAM" id="SSF55874">
    <property type="entry name" value="ATPase domain of HSP90 chaperone/DNA topoisomerase II/histidine kinase"/>
    <property type="match status" value="1"/>
</dbReference>
<feature type="transmembrane region" description="Helical" evidence="10">
    <location>
        <begin position="82"/>
        <end position="99"/>
    </location>
</feature>
<dbReference type="InterPro" id="IPR011712">
    <property type="entry name" value="Sig_transdc_His_kin_sub3_dim/P"/>
</dbReference>
<evidence type="ECO:0000256" key="7">
    <source>
        <dbReference type="ARBA" id="ARBA00022840"/>
    </source>
</evidence>
<dbReference type="Gene3D" id="3.30.565.10">
    <property type="entry name" value="Histidine kinase-like ATPase, C-terminal domain"/>
    <property type="match status" value="1"/>
</dbReference>
<evidence type="ECO:0000256" key="8">
    <source>
        <dbReference type="ARBA" id="ARBA00023012"/>
    </source>
</evidence>
<reference evidence="13" key="1">
    <citation type="submission" date="2024-07" db="EMBL/GenBank/DDBJ databases">
        <authorList>
            <person name="Yu S.T."/>
        </authorList>
    </citation>
    <scope>NUCLEOTIDE SEQUENCE</scope>
    <source>
        <strain evidence="13">R08</strain>
    </source>
</reference>
<dbReference type="PANTHER" id="PTHR24421">
    <property type="entry name" value="NITRATE/NITRITE SENSOR PROTEIN NARX-RELATED"/>
    <property type="match status" value="1"/>
</dbReference>
<dbReference type="RefSeq" id="WP_369191553.1">
    <property type="nucleotide sequence ID" value="NZ_CP163431.1"/>
</dbReference>
<feature type="transmembrane region" description="Helical" evidence="10">
    <location>
        <begin position="59"/>
        <end position="77"/>
    </location>
</feature>
<keyword evidence="10" id="KW-0812">Transmembrane</keyword>
<dbReference type="AlphaFoldDB" id="A0AB39MLF3"/>
<dbReference type="CDD" id="cd16917">
    <property type="entry name" value="HATPase_UhpB-NarQ-NarX-like"/>
    <property type="match status" value="1"/>
</dbReference>
<dbReference type="Pfam" id="PF02518">
    <property type="entry name" value="HATPase_c"/>
    <property type="match status" value="1"/>
</dbReference>
<name>A0AB39MLF3_9ACTN</name>
<evidence type="ECO:0000313" key="13">
    <source>
        <dbReference type="EMBL" id="XDQ06669.1"/>
    </source>
</evidence>
<evidence type="ECO:0000256" key="4">
    <source>
        <dbReference type="ARBA" id="ARBA00022679"/>
    </source>
</evidence>
<dbReference type="InterPro" id="IPR003594">
    <property type="entry name" value="HATPase_dom"/>
</dbReference>
<keyword evidence="10" id="KW-0472">Membrane</keyword>
<evidence type="ECO:0000256" key="3">
    <source>
        <dbReference type="ARBA" id="ARBA00022553"/>
    </source>
</evidence>
<keyword evidence="6 13" id="KW-0418">Kinase</keyword>
<evidence type="ECO:0000256" key="9">
    <source>
        <dbReference type="SAM" id="MobiDB-lite"/>
    </source>
</evidence>
<feature type="domain" description="Signal transduction histidine kinase subgroup 3 dimerisation and phosphoacceptor" evidence="12">
    <location>
        <begin position="197"/>
        <end position="263"/>
    </location>
</feature>
<organism evidence="13">
    <name type="scientific">Streptomyces sp. R08</name>
    <dbReference type="NCBI Taxonomy" id="3238624"/>
    <lineage>
        <taxon>Bacteria</taxon>
        <taxon>Bacillati</taxon>
        <taxon>Actinomycetota</taxon>
        <taxon>Actinomycetes</taxon>
        <taxon>Kitasatosporales</taxon>
        <taxon>Streptomycetaceae</taxon>
        <taxon>Streptomyces</taxon>
    </lineage>
</organism>
<keyword evidence="8" id="KW-0902">Two-component regulatory system</keyword>
<dbReference type="InterPro" id="IPR036890">
    <property type="entry name" value="HATPase_C_sf"/>
</dbReference>
<dbReference type="Gene3D" id="1.20.5.1930">
    <property type="match status" value="1"/>
</dbReference>
<dbReference type="GO" id="GO:0000155">
    <property type="term" value="F:phosphorelay sensor kinase activity"/>
    <property type="evidence" value="ECO:0007669"/>
    <property type="project" value="InterPro"/>
</dbReference>
<evidence type="ECO:0000256" key="2">
    <source>
        <dbReference type="ARBA" id="ARBA00012438"/>
    </source>
</evidence>
<accession>A0AB39MLF3</accession>
<dbReference type="GO" id="GO:0016020">
    <property type="term" value="C:membrane"/>
    <property type="evidence" value="ECO:0007669"/>
    <property type="project" value="InterPro"/>
</dbReference>
<evidence type="ECO:0000259" key="11">
    <source>
        <dbReference type="Pfam" id="PF02518"/>
    </source>
</evidence>
<keyword evidence="4" id="KW-0808">Transferase</keyword>
<keyword evidence="5" id="KW-0547">Nucleotide-binding</keyword>
<keyword evidence="10" id="KW-1133">Transmembrane helix</keyword>
<dbReference type="GO" id="GO:0046983">
    <property type="term" value="F:protein dimerization activity"/>
    <property type="evidence" value="ECO:0007669"/>
    <property type="project" value="InterPro"/>
</dbReference>
<evidence type="ECO:0000256" key="6">
    <source>
        <dbReference type="ARBA" id="ARBA00022777"/>
    </source>
</evidence>
<evidence type="ECO:0000256" key="1">
    <source>
        <dbReference type="ARBA" id="ARBA00000085"/>
    </source>
</evidence>
<dbReference type="Pfam" id="PF07730">
    <property type="entry name" value="HisKA_3"/>
    <property type="match status" value="1"/>
</dbReference>
<protein>
    <recommendedName>
        <fullName evidence="2">histidine kinase</fullName>
        <ecNumber evidence="2">2.7.13.3</ecNumber>
    </recommendedName>
</protein>
<feature type="domain" description="Histidine kinase/HSP90-like ATPase" evidence="11">
    <location>
        <begin position="329"/>
        <end position="417"/>
    </location>
</feature>
<keyword evidence="3" id="KW-0597">Phosphoprotein</keyword>
<dbReference type="PANTHER" id="PTHR24421:SF10">
    <property type="entry name" value="NITRATE_NITRITE SENSOR PROTEIN NARQ"/>
    <property type="match status" value="1"/>
</dbReference>
<evidence type="ECO:0000256" key="10">
    <source>
        <dbReference type="SAM" id="Phobius"/>
    </source>
</evidence>
<evidence type="ECO:0000259" key="12">
    <source>
        <dbReference type="Pfam" id="PF07730"/>
    </source>
</evidence>
<feature type="transmembrane region" description="Helical" evidence="10">
    <location>
        <begin position="105"/>
        <end position="121"/>
    </location>
</feature>
<sequence>MPASSPLPLPLLKRIPPGLWTALVWVVAAVQPIVEYVLMPPRHEYSLSYPRDGLDSLTAQALLGLAFLVVLTGSALLRRQTAVAYGLVIVGTVISSVAWRQDEVLPLQFLGVDVGLCYVAATRPRRTAIIATAGALGVLAGFLVLRWAAGGESGTASEPFVALTVIIAWLIGNSVHQARAHTAELHARAAAQAITAERLRIAREMHDTVAHSIGIIALQAGAAARVVETQPAKAREAMITVEQVGRETLAGLRRMLGALRQADQEQEPPTRDQGPTSHDQGHAQAPLRPSVGLADLERLAATTTAAGVRVEVWWQGKRRPLPVDIDLAAFRIVQEAVTNVVRHAAVDRCQVKVVYREDELVVEVVDQGKGNGTNTTNPHTGFGLVGMRERIALLDGRFSAGPRSEGGFRVAARLPVPTAAGAEPAAKAGTR</sequence>
<feature type="region of interest" description="Disordered" evidence="9">
    <location>
        <begin position="261"/>
        <end position="286"/>
    </location>
</feature>
<dbReference type="EC" id="2.7.13.3" evidence="2"/>
<dbReference type="GO" id="GO:0005524">
    <property type="term" value="F:ATP binding"/>
    <property type="evidence" value="ECO:0007669"/>
    <property type="project" value="UniProtKB-KW"/>
</dbReference>
<evidence type="ECO:0000256" key="5">
    <source>
        <dbReference type="ARBA" id="ARBA00022741"/>
    </source>
</evidence>
<proteinExistence type="predicted"/>